<proteinExistence type="predicted"/>
<evidence type="ECO:0000313" key="1">
    <source>
        <dbReference type="EMBL" id="CEK67269.1"/>
    </source>
</evidence>
<reference evidence="1" key="1">
    <citation type="submission" date="2014-12" db="EMBL/GenBank/DDBJ databases">
        <title>Insight into the proteome of Arion vulgaris.</title>
        <authorList>
            <person name="Aradska J."/>
            <person name="Bulat T."/>
            <person name="Smidak R."/>
            <person name="Sarate P."/>
            <person name="Gangsoo J."/>
            <person name="Sialana F."/>
            <person name="Bilban M."/>
            <person name="Lubec G."/>
        </authorList>
    </citation>
    <scope>NUCLEOTIDE SEQUENCE</scope>
    <source>
        <tissue evidence="1">Skin</tissue>
    </source>
</reference>
<gene>
    <name evidence="1" type="primary">ORF62008</name>
</gene>
<dbReference type="AlphaFoldDB" id="A0A0B6ZF71"/>
<protein>
    <submittedName>
        <fullName evidence="1">Uncharacterized protein</fullName>
    </submittedName>
</protein>
<accession>A0A0B6ZF71</accession>
<name>A0A0B6ZF71_9EUPU</name>
<sequence length="56" mass="6358">MVQPKFNYHNAQDFSAKKLVSSITYAHTNPTSNTYSGSLTFSRFKQARQNESESPD</sequence>
<dbReference type="EMBL" id="HACG01020404">
    <property type="protein sequence ID" value="CEK67269.1"/>
    <property type="molecule type" value="Transcribed_RNA"/>
</dbReference>
<organism evidence="1">
    <name type="scientific">Arion vulgaris</name>
    <dbReference type="NCBI Taxonomy" id="1028688"/>
    <lineage>
        <taxon>Eukaryota</taxon>
        <taxon>Metazoa</taxon>
        <taxon>Spiralia</taxon>
        <taxon>Lophotrochozoa</taxon>
        <taxon>Mollusca</taxon>
        <taxon>Gastropoda</taxon>
        <taxon>Heterobranchia</taxon>
        <taxon>Euthyneura</taxon>
        <taxon>Panpulmonata</taxon>
        <taxon>Eupulmonata</taxon>
        <taxon>Stylommatophora</taxon>
        <taxon>Helicina</taxon>
        <taxon>Arionoidea</taxon>
        <taxon>Arionidae</taxon>
        <taxon>Arion</taxon>
    </lineage>
</organism>